<keyword evidence="6" id="KW-1185">Reference proteome</keyword>
<dbReference type="Pfam" id="PF01895">
    <property type="entry name" value="PhoU"/>
    <property type="match status" value="2"/>
</dbReference>
<feature type="domain" description="PhoU" evidence="4">
    <location>
        <begin position="124"/>
        <end position="209"/>
    </location>
</feature>
<evidence type="ECO:0000313" key="6">
    <source>
        <dbReference type="Proteomes" id="UP000831607"/>
    </source>
</evidence>
<keyword evidence="2" id="KW-0963">Cytoplasm</keyword>
<comment type="subcellular location">
    <subcellularLocation>
        <location evidence="2">Cytoplasm</location>
    </subcellularLocation>
</comment>
<comment type="subunit">
    <text evidence="2">Homodimer.</text>
</comment>
<evidence type="ECO:0000313" key="5">
    <source>
        <dbReference type="EMBL" id="UOD51481.1"/>
    </source>
</evidence>
<reference evidence="5 6" key="1">
    <citation type="submission" date="2020-11" db="EMBL/GenBank/DDBJ databases">
        <title>Algicoccus daihaiensis sp.nov., isolated from Daihai Lake in Inner Mongolia.</title>
        <authorList>
            <person name="Kai J."/>
        </authorList>
    </citation>
    <scope>NUCLEOTIDE SEQUENCE [LARGE SCALE GENOMIC DNA]</scope>
    <source>
        <strain evidence="6">f23</strain>
    </source>
</reference>
<dbReference type="SUPFAM" id="SSF109755">
    <property type="entry name" value="PhoU-like"/>
    <property type="match status" value="1"/>
</dbReference>
<comment type="function">
    <text evidence="2">Plays a role in the regulation of phosphate uptake.</text>
</comment>
<dbReference type="InterPro" id="IPR028366">
    <property type="entry name" value="PhoU"/>
</dbReference>
<dbReference type="PIRSF" id="PIRSF003107">
    <property type="entry name" value="PhoU"/>
    <property type="match status" value="1"/>
</dbReference>
<organism evidence="5 6">
    <name type="scientific">Orrella daihaiensis</name>
    <dbReference type="NCBI Taxonomy" id="2782176"/>
    <lineage>
        <taxon>Bacteria</taxon>
        <taxon>Pseudomonadati</taxon>
        <taxon>Pseudomonadota</taxon>
        <taxon>Betaproteobacteria</taxon>
        <taxon>Burkholderiales</taxon>
        <taxon>Alcaligenaceae</taxon>
        <taxon>Orrella</taxon>
    </lineage>
</organism>
<dbReference type="InterPro" id="IPR026022">
    <property type="entry name" value="PhoU_dom"/>
</dbReference>
<evidence type="ECO:0000256" key="2">
    <source>
        <dbReference type="PIRNR" id="PIRNR003107"/>
    </source>
</evidence>
<dbReference type="Gene3D" id="1.20.58.220">
    <property type="entry name" value="Phosphate transport system protein phou homolog 2, domain 2"/>
    <property type="match status" value="2"/>
</dbReference>
<evidence type="ECO:0000259" key="4">
    <source>
        <dbReference type="Pfam" id="PF01895"/>
    </source>
</evidence>
<sequence>MTEHTYKQFDVELDEIRSHLLRMGGCVQNMITDAMQAVLTGNTDLIEKVRETEKEVNELEVLTDQEVQNLIVRRQPTAVDLRIALAVTKMLTDMERCGDEAEKIAKLANRIHDDAQRFVPELELQHMFRAVSEMLNDVMDSFARHDSVKAAAVVRHDKQVDKEWKAALRGLISYMIEDPRTISGAIELLFVARSLERIGDHCKNMAERVIFMVHGADVRHQGVKAAERLVAERTQAE</sequence>
<protein>
    <recommendedName>
        <fullName evidence="2">Phosphate-specific transport system accessory protein PhoU</fullName>
    </recommendedName>
</protein>
<accession>A0ABY4AMD4</accession>
<dbReference type="InterPro" id="IPR038078">
    <property type="entry name" value="PhoU-like_sf"/>
</dbReference>
<evidence type="ECO:0000256" key="3">
    <source>
        <dbReference type="SAM" id="Coils"/>
    </source>
</evidence>
<keyword evidence="3" id="KW-0175">Coiled coil</keyword>
<dbReference type="Proteomes" id="UP000831607">
    <property type="component" value="Chromosome"/>
</dbReference>
<dbReference type="NCBIfam" id="TIGR02135">
    <property type="entry name" value="phoU_full"/>
    <property type="match status" value="1"/>
</dbReference>
<comment type="similarity">
    <text evidence="1 2">Belongs to the PhoU family.</text>
</comment>
<feature type="coiled-coil region" evidence="3">
    <location>
        <begin position="42"/>
        <end position="69"/>
    </location>
</feature>
<dbReference type="EMBL" id="CP063982">
    <property type="protein sequence ID" value="UOD51481.1"/>
    <property type="molecule type" value="Genomic_DNA"/>
</dbReference>
<proteinExistence type="inferred from homology"/>
<dbReference type="PANTHER" id="PTHR42930">
    <property type="entry name" value="PHOSPHATE-SPECIFIC TRANSPORT SYSTEM ACCESSORY PROTEIN PHOU"/>
    <property type="match status" value="1"/>
</dbReference>
<evidence type="ECO:0000256" key="1">
    <source>
        <dbReference type="ARBA" id="ARBA00008107"/>
    </source>
</evidence>
<keyword evidence="2" id="KW-0813">Transport</keyword>
<name>A0ABY4AMD4_9BURK</name>
<feature type="domain" description="PhoU" evidence="4">
    <location>
        <begin position="20"/>
        <end position="107"/>
    </location>
</feature>
<dbReference type="RefSeq" id="WP_243480036.1">
    <property type="nucleotide sequence ID" value="NZ_CP063982.1"/>
</dbReference>
<keyword evidence="2" id="KW-0592">Phosphate transport</keyword>
<dbReference type="PANTHER" id="PTHR42930:SF3">
    <property type="entry name" value="PHOSPHATE-SPECIFIC TRANSPORT SYSTEM ACCESSORY PROTEIN PHOU"/>
    <property type="match status" value="1"/>
</dbReference>
<gene>
    <name evidence="5" type="primary">phoU</name>
    <name evidence="5" type="ORF">DHf2319_06570</name>
</gene>